<proteinExistence type="predicted"/>
<reference evidence="1" key="1">
    <citation type="journal article" date="2020" name="Fungal Divers.">
        <title>Resolving the Mortierellaceae phylogeny through synthesis of multi-gene phylogenetics and phylogenomics.</title>
        <authorList>
            <person name="Vandepol N."/>
            <person name="Liber J."/>
            <person name="Desiro A."/>
            <person name="Na H."/>
            <person name="Kennedy M."/>
            <person name="Barry K."/>
            <person name="Grigoriev I.V."/>
            <person name="Miller A.N."/>
            <person name="O'Donnell K."/>
            <person name="Stajich J.E."/>
            <person name="Bonito G."/>
        </authorList>
    </citation>
    <scope>NUCLEOTIDE SEQUENCE</scope>
    <source>
        <strain evidence="1">KOD948</strain>
    </source>
</reference>
<dbReference type="Proteomes" id="UP000726737">
    <property type="component" value="Unassembled WGS sequence"/>
</dbReference>
<comment type="caution">
    <text evidence="1">The sequence shown here is derived from an EMBL/GenBank/DDBJ whole genome shotgun (WGS) entry which is preliminary data.</text>
</comment>
<gene>
    <name evidence="1" type="ORF">BG011_002121</name>
</gene>
<keyword evidence="2" id="KW-1185">Reference proteome</keyword>
<name>A0A9P6U4D3_9FUNG</name>
<evidence type="ECO:0000313" key="1">
    <source>
        <dbReference type="EMBL" id="KAG0260102.1"/>
    </source>
</evidence>
<accession>A0A9P6U4D3</accession>
<organism evidence="1 2">
    <name type="scientific">Mortierella polycephala</name>
    <dbReference type="NCBI Taxonomy" id="41804"/>
    <lineage>
        <taxon>Eukaryota</taxon>
        <taxon>Fungi</taxon>
        <taxon>Fungi incertae sedis</taxon>
        <taxon>Mucoromycota</taxon>
        <taxon>Mortierellomycotina</taxon>
        <taxon>Mortierellomycetes</taxon>
        <taxon>Mortierellales</taxon>
        <taxon>Mortierellaceae</taxon>
        <taxon>Mortierella</taxon>
    </lineage>
</organism>
<dbReference type="OrthoDB" id="2429336at2759"/>
<evidence type="ECO:0000313" key="2">
    <source>
        <dbReference type="Proteomes" id="UP000726737"/>
    </source>
</evidence>
<protein>
    <submittedName>
        <fullName evidence="1">Uncharacterized protein</fullName>
    </submittedName>
</protein>
<dbReference type="EMBL" id="JAAAJA010000164">
    <property type="protein sequence ID" value="KAG0260102.1"/>
    <property type="molecule type" value="Genomic_DNA"/>
</dbReference>
<sequence length="384" mass="39567">MSSCPLCKSTILQYAISLHAEFTMCSNEDCVYPFQDEKICQTSIIDKRGAGAQGINRKRKATAPPAFPDLKAKISGASTTAIKKRKAVVVGSSAPIPSRKIVTATPLSPLSPVISTQPALPIRKPSISTTATSASAPATAAMGSTAKKAVKAPKAATASSTVAAIPKNYAATTPSNITTAIPANYASTHAATTATASTTATAIPMDFTTSPATIAATAIPTNFVVSSAATTTTAIPASIATAPAITTATASMPMSAIPESGLSEHLFALAAPSTTEATASTTGIAQATPSSNSSIPTSPIEALPDLTFDFLPSESWTTPVTPPDILLQLDNTSKVLDPQTEVSATKLEDLLFDDEFYNDFGNIEGSTVQPEFDADFEAMLQQQF</sequence>
<dbReference type="AlphaFoldDB" id="A0A9P6U4D3"/>